<reference evidence="4" key="1">
    <citation type="book" date="2010" name="EXTREMOPHILES" publisher="0:0-0">
        <title>Complete genome sequences of ten hyperthermophilic archaea reveal their metabolic capabilities and possible ecological roles.</title>
        <editorList>
            <person name="?"/>
        </editorList>
        <authorList>
            <person name="Ravin N.V."/>
            <person name="Mardanov A.V."/>
            <person name="Bonch-Osmolovskaya E.A."/>
            <person name="Skryabin K.G."/>
        </authorList>
    </citation>
    <scope>NUCLEOTIDE SEQUENCE [LARGE SCALE GENOMIC DNA]</scope>
    <source>
        <strain evidence="4">1505</strain>
    </source>
</reference>
<feature type="transmembrane region" description="Helical" evidence="1">
    <location>
        <begin position="151"/>
        <end position="173"/>
    </location>
</feature>
<dbReference type="STRING" id="697581.TCARB_1432"/>
<evidence type="ECO:0000313" key="4">
    <source>
        <dbReference type="Proteomes" id="UP000266720"/>
    </source>
</evidence>
<evidence type="ECO:0000256" key="1">
    <source>
        <dbReference type="SAM" id="Phobius"/>
    </source>
</evidence>
<dbReference type="RefSeq" id="WP_020962043.1">
    <property type="nucleotide sequence ID" value="NZ_CP007493.1"/>
</dbReference>
<dbReference type="EMBL" id="CP007493">
    <property type="protein sequence ID" value="AJB42478.1"/>
    <property type="molecule type" value="Genomic_DNA"/>
</dbReference>
<gene>
    <name evidence="3" type="ORF">TCARB_1432</name>
</gene>
<dbReference type="GeneID" id="25406838"/>
<dbReference type="Proteomes" id="UP000266720">
    <property type="component" value="Chromosome"/>
</dbReference>
<keyword evidence="1" id="KW-0472">Membrane</keyword>
<accession>A0A3G1A891</accession>
<keyword evidence="1" id="KW-0812">Transmembrane</keyword>
<dbReference type="Pfam" id="PF13559">
    <property type="entry name" value="DUF4129"/>
    <property type="match status" value="1"/>
</dbReference>
<feature type="domain" description="Protein-glutamine gamma-glutamyltransferase-like C-terminal" evidence="2">
    <location>
        <begin position="216"/>
        <end position="286"/>
    </location>
</feature>
<dbReference type="GeneID" id="16572996"/>
<proteinExistence type="predicted"/>
<evidence type="ECO:0000313" key="3">
    <source>
        <dbReference type="EMBL" id="AJB42478.1"/>
    </source>
</evidence>
<protein>
    <recommendedName>
        <fullName evidence="2">Protein-glutamine gamma-glutamyltransferase-like C-terminal domain-containing protein</fullName>
    </recommendedName>
</protein>
<dbReference type="KEGG" id="tcb:TCARB_1432"/>
<dbReference type="AlphaFoldDB" id="A0A3G1A891"/>
<sequence length="300" mass="33963">MKRITAFIAFFYILLVLMVSSYSQSGFTPLGSDVVVVFSWLADLFLVFFALVIVFYRREIIEILVKLFRSEKNEEPLSKTRKPKWERLIFLAMLPILLAIYEEQEKSRRATEFLGSTSNMSIQNSSIGGPFVVSNNASATQLGSTVSAFQIPLILAIVSFGFVVLLAMFVGYVEFQRELKGKEEDSLSREVRSEVKTALRRIEAPESDLRHEIVRLYNSFCKTVEGRGVKIEKSWTAREIMSIIVTLIPALPREAVQELTGLFELALYSNYPLGEQHRALALSALRRIYSTLNVPEGVSI</sequence>
<organism evidence="3 4">
    <name type="scientific">Thermofilum adornatum 1505</name>
    <dbReference type="NCBI Taxonomy" id="697581"/>
    <lineage>
        <taxon>Archaea</taxon>
        <taxon>Thermoproteota</taxon>
        <taxon>Thermoprotei</taxon>
        <taxon>Thermofilales</taxon>
        <taxon>Thermofilaceae</taxon>
        <taxon>Thermofilum</taxon>
    </lineage>
</organism>
<feature type="transmembrane region" description="Helical" evidence="1">
    <location>
        <begin position="35"/>
        <end position="56"/>
    </location>
</feature>
<name>A0A3G1A891_9CREN</name>
<keyword evidence="1" id="KW-1133">Transmembrane helix</keyword>
<dbReference type="InterPro" id="IPR025403">
    <property type="entry name" value="TgpA-like_C"/>
</dbReference>
<evidence type="ECO:0000259" key="2">
    <source>
        <dbReference type="Pfam" id="PF13559"/>
    </source>
</evidence>